<dbReference type="PROSITE" id="PS51257">
    <property type="entry name" value="PROKAR_LIPOPROTEIN"/>
    <property type="match status" value="1"/>
</dbReference>
<gene>
    <name evidence="1" type="ORF">C1631_021395</name>
</gene>
<dbReference type="Proteomes" id="UP000236594">
    <property type="component" value="Unassembled WGS sequence"/>
</dbReference>
<keyword evidence="2" id="KW-1185">Reference proteome</keyword>
<accession>A0A316WY08</accession>
<evidence type="ECO:0000313" key="2">
    <source>
        <dbReference type="Proteomes" id="UP000236594"/>
    </source>
</evidence>
<dbReference type="AlphaFoldDB" id="A0A316WY08"/>
<organism evidence="1 2">
    <name type="scientific">Chryseobacterium phosphatilyticum</name>
    <dbReference type="NCBI Taxonomy" id="475075"/>
    <lineage>
        <taxon>Bacteria</taxon>
        <taxon>Pseudomonadati</taxon>
        <taxon>Bacteroidota</taxon>
        <taxon>Flavobacteriia</taxon>
        <taxon>Flavobacteriales</taxon>
        <taxon>Weeksellaceae</taxon>
        <taxon>Chryseobacterium group</taxon>
        <taxon>Chryseobacterium</taxon>
    </lineage>
</organism>
<dbReference type="EMBL" id="PPED02000007">
    <property type="protein sequence ID" value="PWN63540.1"/>
    <property type="molecule type" value="Genomic_DNA"/>
</dbReference>
<evidence type="ECO:0000313" key="1">
    <source>
        <dbReference type="EMBL" id="PWN63540.1"/>
    </source>
</evidence>
<proteinExistence type="predicted"/>
<comment type="caution">
    <text evidence="1">The sequence shown here is derived from an EMBL/GenBank/DDBJ whole genome shotgun (WGS) entry which is preliminary data.</text>
</comment>
<protein>
    <submittedName>
        <fullName evidence="1">Uncharacterized protein</fullName>
    </submittedName>
</protein>
<reference evidence="1 2" key="1">
    <citation type="submission" date="2018-04" db="EMBL/GenBank/DDBJ databases">
        <title>Draft Genome Sequence of Phosphate-Solubilizing Chryseobacterium sp. ISE14 that is a Biocontrol and Plant Growth-Promoting Rhizobacterium Isolated from Cucumber.</title>
        <authorList>
            <person name="Jeong J.-J."/>
            <person name="Sang M.K."/>
            <person name="Choi I.-G."/>
            <person name="Kim K.D."/>
        </authorList>
    </citation>
    <scope>NUCLEOTIDE SEQUENCE [LARGE SCALE GENOMIC DNA]</scope>
    <source>
        <strain evidence="1 2">ISE14</strain>
    </source>
</reference>
<name>A0A316WY08_9FLAO</name>
<sequence>MLKMGQLVIKSFICLITLFSCKKNDYECKIHYQYVVYKKNDNDYRMKVYCENFLYLSNSSNDTLRIKTKDIIEKYKFIYKKDTLNLKFINDEDIFVLPKSSIDLNCIVDLDKTVSSYPETMADSLQFNIFDVSKKKFLDKTKDYEIMNTRNFMIYKFNKKALDSLNYTL</sequence>